<dbReference type="PROSITE" id="PS50931">
    <property type="entry name" value="HTH_LYSR"/>
    <property type="match status" value="1"/>
</dbReference>
<dbReference type="SUPFAM" id="SSF53850">
    <property type="entry name" value="Periplasmic binding protein-like II"/>
    <property type="match status" value="1"/>
</dbReference>
<evidence type="ECO:0000313" key="6">
    <source>
        <dbReference type="EMBL" id="AJG24227.1"/>
    </source>
</evidence>
<reference evidence="6 7" key="1">
    <citation type="journal article" date="2015" name="Genome Announc.">
        <title>Complete Genome Sequence of Cupriavidus basilensis 4G11, Isolated from the Oak Ridge Field Research Center Site.</title>
        <authorList>
            <person name="Ray J."/>
            <person name="Waters R.J."/>
            <person name="Skerker J.M."/>
            <person name="Kuehl J.V."/>
            <person name="Price M.N."/>
            <person name="Huang J."/>
            <person name="Chakraborty R."/>
            <person name="Arkin A.P."/>
            <person name="Deutschbauer A."/>
        </authorList>
    </citation>
    <scope>NUCLEOTIDE SEQUENCE [LARGE SCALE GENOMIC DNA]</scope>
    <source>
        <strain evidence="6">4G11</strain>
    </source>
</reference>
<dbReference type="GO" id="GO:0005829">
    <property type="term" value="C:cytosol"/>
    <property type="evidence" value="ECO:0007669"/>
    <property type="project" value="TreeGrafter"/>
</dbReference>
<dbReference type="Gene3D" id="3.40.190.10">
    <property type="entry name" value="Periplasmic binding protein-like II"/>
    <property type="match status" value="2"/>
</dbReference>
<dbReference type="InterPro" id="IPR036390">
    <property type="entry name" value="WH_DNA-bd_sf"/>
</dbReference>
<gene>
    <name evidence="6" type="ORF">RR42_s2645</name>
</gene>
<comment type="similarity">
    <text evidence="1">Belongs to the LysR transcriptional regulatory family.</text>
</comment>
<evidence type="ECO:0000313" key="7">
    <source>
        <dbReference type="Proteomes" id="UP000031843"/>
    </source>
</evidence>
<keyword evidence="2" id="KW-0805">Transcription regulation</keyword>
<dbReference type="PANTHER" id="PTHR30419">
    <property type="entry name" value="HTH-TYPE TRANSCRIPTIONAL REGULATOR YBHD"/>
    <property type="match status" value="1"/>
</dbReference>
<organism evidence="6 7">
    <name type="scientific">Cupriavidus basilensis</name>
    <dbReference type="NCBI Taxonomy" id="68895"/>
    <lineage>
        <taxon>Bacteria</taxon>
        <taxon>Pseudomonadati</taxon>
        <taxon>Pseudomonadota</taxon>
        <taxon>Betaproteobacteria</taxon>
        <taxon>Burkholderiales</taxon>
        <taxon>Burkholderiaceae</taxon>
        <taxon>Cupriavidus</taxon>
    </lineage>
</organism>
<keyword evidence="4" id="KW-0804">Transcription</keyword>
<dbReference type="InterPro" id="IPR000847">
    <property type="entry name" value="LysR_HTH_N"/>
</dbReference>
<evidence type="ECO:0000256" key="4">
    <source>
        <dbReference type="ARBA" id="ARBA00023163"/>
    </source>
</evidence>
<dbReference type="InterPro" id="IPR036388">
    <property type="entry name" value="WH-like_DNA-bd_sf"/>
</dbReference>
<dbReference type="PANTHER" id="PTHR30419:SF30">
    <property type="entry name" value="LYSR FAMILY TRANSCRIPTIONAL REGULATOR"/>
    <property type="match status" value="1"/>
</dbReference>
<dbReference type="PRINTS" id="PR00039">
    <property type="entry name" value="HTHLYSR"/>
</dbReference>
<dbReference type="Gene3D" id="1.10.10.10">
    <property type="entry name" value="Winged helix-like DNA-binding domain superfamily/Winged helix DNA-binding domain"/>
    <property type="match status" value="1"/>
</dbReference>
<dbReference type="RefSeq" id="WP_043356290.1">
    <property type="nucleotide sequence ID" value="NZ_CP010537.1"/>
</dbReference>
<dbReference type="GO" id="GO:0003700">
    <property type="term" value="F:DNA-binding transcription factor activity"/>
    <property type="evidence" value="ECO:0007669"/>
    <property type="project" value="InterPro"/>
</dbReference>
<accession>A0A0C4YES4</accession>
<dbReference type="GO" id="GO:0003677">
    <property type="term" value="F:DNA binding"/>
    <property type="evidence" value="ECO:0007669"/>
    <property type="project" value="UniProtKB-KW"/>
</dbReference>
<evidence type="ECO:0000259" key="5">
    <source>
        <dbReference type="PROSITE" id="PS50931"/>
    </source>
</evidence>
<evidence type="ECO:0000256" key="1">
    <source>
        <dbReference type="ARBA" id="ARBA00009437"/>
    </source>
</evidence>
<keyword evidence="3" id="KW-0238">DNA-binding</keyword>
<feature type="domain" description="HTH lysR-type" evidence="5">
    <location>
        <begin position="1"/>
        <end position="58"/>
    </location>
</feature>
<proteinExistence type="inferred from homology"/>
<dbReference type="Proteomes" id="UP000031843">
    <property type="component" value="Chromosome secondary"/>
</dbReference>
<dbReference type="OrthoDB" id="8673707at2"/>
<sequence>MNLKRLEHLIAVAEEGSLAGAARRVHLSQPALTRSIQALEAEAGMPLFDRGPRGVALTAAGRMVAERARRILFETRCLARDLALVQQHEIGSVQMGMGPFPAAILLPGVLCALNRDWPKLRVKAEVNSAPALLAALHAETLDFLVAERRTMPAAAELEVRRLRPEPSGWFARPGHPLAGERVTPAQLREATLVSVPLPDHGHEQLRRLLGCRPGESLPFQVQSNDLHALKHLACQSDVLLLAPARALRAELESGALVPLALASTVSMAMDFVVVHLAQRTLSPAAQRAVAAVLAAA</sequence>
<evidence type="ECO:0000256" key="2">
    <source>
        <dbReference type="ARBA" id="ARBA00023015"/>
    </source>
</evidence>
<dbReference type="InterPro" id="IPR050950">
    <property type="entry name" value="HTH-type_LysR_regulators"/>
</dbReference>
<dbReference type="EMBL" id="CP010537">
    <property type="protein sequence ID" value="AJG24227.1"/>
    <property type="molecule type" value="Genomic_DNA"/>
</dbReference>
<evidence type="ECO:0000256" key="3">
    <source>
        <dbReference type="ARBA" id="ARBA00023125"/>
    </source>
</evidence>
<dbReference type="STRING" id="68895.RR42_s2645"/>
<name>A0A0C4YES4_9BURK</name>
<dbReference type="FunFam" id="1.10.10.10:FF:000001">
    <property type="entry name" value="LysR family transcriptional regulator"/>
    <property type="match status" value="1"/>
</dbReference>
<dbReference type="KEGG" id="cbw:RR42_s2645"/>
<protein>
    <submittedName>
        <fullName evidence="6">Chromosome initiation inhibitor</fullName>
    </submittedName>
</protein>
<dbReference type="InterPro" id="IPR005119">
    <property type="entry name" value="LysR_subst-bd"/>
</dbReference>
<dbReference type="AlphaFoldDB" id="A0A0C4YES4"/>
<dbReference type="Pfam" id="PF00126">
    <property type="entry name" value="HTH_1"/>
    <property type="match status" value="1"/>
</dbReference>
<keyword evidence="7" id="KW-1185">Reference proteome</keyword>
<dbReference type="Pfam" id="PF03466">
    <property type="entry name" value="LysR_substrate"/>
    <property type="match status" value="1"/>
</dbReference>
<dbReference type="SUPFAM" id="SSF46785">
    <property type="entry name" value="Winged helix' DNA-binding domain"/>
    <property type="match status" value="1"/>
</dbReference>